<gene>
    <name evidence="2" type="ORF">Q7A36_24730</name>
</gene>
<proteinExistence type="predicted"/>
<protein>
    <submittedName>
        <fullName evidence="2">Uncharacterized protein</fullName>
    </submittedName>
</protein>
<feature type="compositionally biased region" description="Basic and acidic residues" evidence="1">
    <location>
        <begin position="60"/>
        <end position="70"/>
    </location>
</feature>
<keyword evidence="3" id="KW-1185">Reference proteome</keyword>
<reference evidence="2 3" key="1">
    <citation type="submission" date="2023-08" db="EMBL/GenBank/DDBJ databases">
        <title>The draft genome sequence of Paracraurococcus sp. LOR1-02.</title>
        <authorList>
            <person name="Kingkaew E."/>
            <person name="Tanasupawat S."/>
        </authorList>
    </citation>
    <scope>NUCLEOTIDE SEQUENCE [LARGE SCALE GENOMIC DNA]</scope>
    <source>
        <strain evidence="2 3">LOR1-02</strain>
    </source>
</reference>
<evidence type="ECO:0000313" key="2">
    <source>
        <dbReference type="EMBL" id="MDO9711576.1"/>
    </source>
</evidence>
<dbReference type="Proteomes" id="UP001243009">
    <property type="component" value="Unassembled WGS sequence"/>
</dbReference>
<dbReference type="EMBL" id="JAUTWS010000031">
    <property type="protein sequence ID" value="MDO9711576.1"/>
    <property type="molecule type" value="Genomic_DNA"/>
</dbReference>
<name>A0ABT9E5X9_9PROT</name>
<dbReference type="RefSeq" id="WP_305106434.1">
    <property type="nucleotide sequence ID" value="NZ_JAUTWS010000031.1"/>
</dbReference>
<evidence type="ECO:0000313" key="3">
    <source>
        <dbReference type="Proteomes" id="UP001243009"/>
    </source>
</evidence>
<comment type="caution">
    <text evidence="2">The sequence shown here is derived from an EMBL/GenBank/DDBJ whole genome shotgun (WGS) entry which is preliminary data.</text>
</comment>
<organism evidence="2 3">
    <name type="scientific">Paracraurococcus lichenis</name>
    <dbReference type="NCBI Taxonomy" id="3064888"/>
    <lineage>
        <taxon>Bacteria</taxon>
        <taxon>Pseudomonadati</taxon>
        <taxon>Pseudomonadota</taxon>
        <taxon>Alphaproteobacteria</taxon>
        <taxon>Acetobacterales</taxon>
        <taxon>Roseomonadaceae</taxon>
        <taxon>Paracraurococcus</taxon>
    </lineage>
</organism>
<sequence>MALLRDRFGDTILPGEFLHSRLMGTAGFGTETSYEYEPTTDRAACNRVLASANAINRAIGHDIPRSRGRDPLSAAEGAAA</sequence>
<feature type="region of interest" description="Disordered" evidence="1">
    <location>
        <begin position="60"/>
        <end position="80"/>
    </location>
</feature>
<accession>A0ABT9E5X9</accession>
<evidence type="ECO:0000256" key="1">
    <source>
        <dbReference type="SAM" id="MobiDB-lite"/>
    </source>
</evidence>